<evidence type="ECO:0000256" key="2">
    <source>
        <dbReference type="ARBA" id="ARBA00004496"/>
    </source>
</evidence>
<dbReference type="GO" id="GO:0008180">
    <property type="term" value="C:COP9 signalosome"/>
    <property type="evidence" value="ECO:0007669"/>
    <property type="project" value="UniProtKB-KW"/>
</dbReference>
<dbReference type="GO" id="GO:0005737">
    <property type="term" value="C:cytoplasm"/>
    <property type="evidence" value="ECO:0007669"/>
    <property type="project" value="UniProtKB-SubCell"/>
</dbReference>
<comment type="subcellular location">
    <subcellularLocation>
        <location evidence="2">Cytoplasm</location>
    </subcellularLocation>
    <subcellularLocation>
        <location evidence="1">Nucleus</location>
    </subcellularLocation>
</comment>
<comment type="similarity">
    <text evidence="3">Belongs to the CSN1 family.</text>
</comment>
<dbReference type="InterPro" id="IPR019585">
    <property type="entry name" value="Rpn7/CSN1"/>
</dbReference>
<dbReference type="InterPro" id="IPR045135">
    <property type="entry name" value="Rpn7_N"/>
</dbReference>
<accession>A0A427XEF0</accession>
<evidence type="ECO:0000259" key="8">
    <source>
        <dbReference type="SMART" id="SM00088"/>
    </source>
</evidence>
<evidence type="ECO:0000313" key="10">
    <source>
        <dbReference type="Proteomes" id="UP000279236"/>
    </source>
</evidence>
<reference evidence="9 10" key="1">
    <citation type="submission" date="2018-11" db="EMBL/GenBank/DDBJ databases">
        <title>Genome sequence of Apiotrichum porosum DSM 27194.</title>
        <authorList>
            <person name="Aliyu H."/>
            <person name="Gorte O."/>
            <person name="Ochsenreither K."/>
        </authorList>
    </citation>
    <scope>NUCLEOTIDE SEQUENCE [LARGE SCALE GENOMIC DNA]</scope>
    <source>
        <strain evidence="9 10">DSM 27194</strain>
    </source>
</reference>
<feature type="compositionally biased region" description="Gly residues" evidence="7">
    <location>
        <begin position="519"/>
        <end position="531"/>
    </location>
</feature>
<dbReference type="PANTHER" id="PTHR14145">
    <property type="entry name" value="26S PROTESOME SUBUNIT 6"/>
    <property type="match status" value="1"/>
</dbReference>
<dbReference type="Pfam" id="PF01399">
    <property type="entry name" value="PCI"/>
    <property type="match status" value="1"/>
</dbReference>
<dbReference type="AlphaFoldDB" id="A0A427XEF0"/>
<evidence type="ECO:0000256" key="1">
    <source>
        <dbReference type="ARBA" id="ARBA00004123"/>
    </source>
</evidence>
<evidence type="ECO:0000256" key="6">
    <source>
        <dbReference type="ARBA" id="ARBA00023242"/>
    </source>
</evidence>
<feature type="compositionally biased region" description="Basic and acidic residues" evidence="7">
    <location>
        <begin position="532"/>
        <end position="543"/>
    </location>
</feature>
<evidence type="ECO:0000256" key="5">
    <source>
        <dbReference type="ARBA" id="ARBA00022790"/>
    </source>
</evidence>
<keyword evidence="6" id="KW-0539">Nucleus</keyword>
<feature type="region of interest" description="Disordered" evidence="7">
    <location>
        <begin position="505"/>
        <end position="560"/>
    </location>
</feature>
<organism evidence="9 10">
    <name type="scientific">Apiotrichum porosum</name>
    <dbReference type="NCBI Taxonomy" id="105984"/>
    <lineage>
        <taxon>Eukaryota</taxon>
        <taxon>Fungi</taxon>
        <taxon>Dikarya</taxon>
        <taxon>Basidiomycota</taxon>
        <taxon>Agaricomycotina</taxon>
        <taxon>Tremellomycetes</taxon>
        <taxon>Trichosporonales</taxon>
        <taxon>Trichosporonaceae</taxon>
        <taxon>Apiotrichum</taxon>
    </lineage>
</organism>
<gene>
    <name evidence="9" type="ORF">EHS24_003520</name>
</gene>
<dbReference type="OrthoDB" id="422427at2759"/>
<dbReference type="GeneID" id="39588063"/>
<dbReference type="PANTHER" id="PTHR14145:SF2">
    <property type="entry name" value="COP9 SIGNALOSOME COMPLEX SUBUNIT 1"/>
    <property type="match status" value="1"/>
</dbReference>
<keyword evidence="10" id="KW-1185">Reference proteome</keyword>
<dbReference type="InterPro" id="IPR000717">
    <property type="entry name" value="PCI_dom"/>
</dbReference>
<dbReference type="RefSeq" id="XP_028472363.1">
    <property type="nucleotide sequence ID" value="XM_028619189.1"/>
</dbReference>
<feature type="compositionally biased region" description="Basic and acidic residues" evidence="7">
    <location>
        <begin position="509"/>
        <end position="518"/>
    </location>
</feature>
<dbReference type="SUPFAM" id="SSF46785">
    <property type="entry name" value="Winged helix' DNA-binding domain"/>
    <property type="match status" value="1"/>
</dbReference>
<dbReference type="EMBL" id="RSCE01000017">
    <property type="protein sequence ID" value="RSH77216.1"/>
    <property type="molecule type" value="Genomic_DNA"/>
</dbReference>
<protein>
    <recommendedName>
        <fullName evidence="8">PCI domain-containing protein</fullName>
    </recommendedName>
</protein>
<keyword evidence="4" id="KW-0963">Cytoplasm</keyword>
<dbReference type="InterPro" id="IPR036390">
    <property type="entry name" value="WH_DNA-bd_sf"/>
</dbReference>
<sequence length="560" mass="60214">MNSGEQSNEPSPSAGISMAALDTLDPDAFDWTAYSGTYKGRALITRLTFISNLIVHASQSPTPRTLVLARAAALQAIPLLKETLDTDLYLRIVGLIDATLHPDKLPHPAAAGGSGNADEPMDIDSVYARKGAEKDGRPDAVWIEERRATQQAEENRLGVELNGYISNLYKESIRLTYLDMAKLDLKAGSLPKAVTAFHHAREYSSGPAHHVELGLLVIEAGLSFNDPTPLGGYISKVEAMLDRLHPPTSTIAGPTTSTMTQLQVQQNRDAAAHNQAVRRDVGVKLRVARAVAALAQKDYQRAARELGEISEEGGLQDWEGEVISTSDVALICAICTLATGSRDHTRRVLLDRASFHAAVGDSQGWIFDLVRAFVDARYGEALGILRKAEPYMILNPLLSPHAAQLISMIRTRGIVQYLSPFSSVRIPAMADAFGADEDAMLAELCDLAERAEIRVKVDLVDRVLTIKEEDKRADAFRSALEGGSAISATVQANTFRMRLKEAGVVIDPAPREDRDGKKGGGGGGGGGGSGGGRDRDRDHEREGNGGGPAWSTKLRKATVS</sequence>
<dbReference type="Gene3D" id="1.25.40.570">
    <property type="match status" value="1"/>
</dbReference>
<dbReference type="STRING" id="105984.A0A427XEF0"/>
<name>A0A427XEF0_9TREE</name>
<evidence type="ECO:0000256" key="7">
    <source>
        <dbReference type="SAM" id="MobiDB-lite"/>
    </source>
</evidence>
<comment type="caution">
    <text evidence="9">The sequence shown here is derived from an EMBL/GenBank/DDBJ whole genome shotgun (WGS) entry which is preliminary data.</text>
</comment>
<evidence type="ECO:0000256" key="4">
    <source>
        <dbReference type="ARBA" id="ARBA00022490"/>
    </source>
</evidence>
<dbReference type="SMART" id="SM00088">
    <property type="entry name" value="PINT"/>
    <property type="match status" value="1"/>
</dbReference>
<evidence type="ECO:0000313" key="9">
    <source>
        <dbReference type="EMBL" id="RSH77216.1"/>
    </source>
</evidence>
<proteinExistence type="inferred from homology"/>
<evidence type="ECO:0000256" key="3">
    <source>
        <dbReference type="ARBA" id="ARBA00008793"/>
    </source>
</evidence>
<keyword evidence="5" id="KW-0736">Signalosome</keyword>
<dbReference type="Pfam" id="PF10602">
    <property type="entry name" value="RPN7"/>
    <property type="match status" value="1"/>
</dbReference>
<feature type="domain" description="PCI" evidence="8">
    <location>
        <begin position="400"/>
        <end position="483"/>
    </location>
</feature>
<dbReference type="Proteomes" id="UP000279236">
    <property type="component" value="Unassembled WGS sequence"/>
</dbReference>